<dbReference type="AlphaFoldDB" id="A0A699WPY2"/>
<dbReference type="Pfam" id="PF00445">
    <property type="entry name" value="Ribonuclease_T2"/>
    <property type="match status" value="1"/>
</dbReference>
<dbReference type="GO" id="GO:0033897">
    <property type="term" value="F:ribonuclease T2 activity"/>
    <property type="evidence" value="ECO:0007669"/>
    <property type="project" value="InterPro"/>
</dbReference>
<evidence type="ECO:0000256" key="2">
    <source>
        <dbReference type="RuleBase" id="RU004328"/>
    </source>
</evidence>
<reference evidence="3" key="1">
    <citation type="journal article" date="2019" name="Sci. Rep.">
        <title>Draft genome of Tanacetum cinerariifolium, the natural source of mosquito coil.</title>
        <authorList>
            <person name="Yamashiro T."/>
            <person name="Shiraishi A."/>
            <person name="Satake H."/>
            <person name="Nakayama K."/>
        </authorList>
    </citation>
    <scope>NUCLEOTIDE SEQUENCE</scope>
</reference>
<comment type="caution">
    <text evidence="3">The sequence shown here is derived from an EMBL/GenBank/DDBJ whole genome shotgun (WGS) entry which is preliminary data.</text>
</comment>
<name>A0A699WPY2_TANCI</name>
<dbReference type="InterPro" id="IPR018188">
    <property type="entry name" value="RNase_T2_His_AS_1"/>
</dbReference>
<dbReference type="SUPFAM" id="SSF55895">
    <property type="entry name" value="Ribonuclease Rh-like"/>
    <property type="match status" value="1"/>
</dbReference>
<protein>
    <submittedName>
        <fullName evidence="3">Ribonuclease 2-like</fullName>
    </submittedName>
</protein>
<sequence length="46" mass="5159">TEFTIHGLWPQPNGAPSTETFDANKIATLTSELNKNWLNLESKQQS</sequence>
<dbReference type="GO" id="GO:0003723">
    <property type="term" value="F:RNA binding"/>
    <property type="evidence" value="ECO:0007669"/>
    <property type="project" value="InterPro"/>
</dbReference>
<feature type="non-terminal residue" evidence="3">
    <location>
        <position position="1"/>
    </location>
</feature>
<dbReference type="EMBL" id="BKCJ011719120">
    <property type="protein sequence ID" value="GFD48290.1"/>
    <property type="molecule type" value="Genomic_DNA"/>
</dbReference>
<dbReference type="Gene3D" id="3.90.730.10">
    <property type="entry name" value="Ribonuclease T2-like"/>
    <property type="match status" value="1"/>
</dbReference>
<comment type="similarity">
    <text evidence="1 2">Belongs to the RNase T2 family.</text>
</comment>
<gene>
    <name evidence="3" type="ORF">Tci_920259</name>
</gene>
<dbReference type="PROSITE" id="PS00530">
    <property type="entry name" value="RNASE_T2_1"/>
    <property type="match status" value="1"/>
</dbReference>
<evidence type="ECO:0000256" key="1">
    <source>
        <dbReference type="ARBA" id="ARBA00007469"/>
    </source>
</evidence>
<dbReference type="InterPro" id="IPR001568">
    <property type="entry name" value="RNase_T2-like"/>
</dbReference>
<accession>A0A699WPY2</accession>
<feature type="non-terminal residue" evidence="3">
    <location>
        <position position="46"/>
    </location>
</feature>
<organism evidence="3">
    <name type="scientific">Tanacetum cinerariifolium</name>
    <name type="common">Dalmatian daisy</name>
    <name type="synonym">Chrysanthemum cinerariifolium</name>
    <dbReference type="NCBI Taxonomy" id="118510"/>
    <lineage>
        <taxon>Eukaryota</taxon>
        <taxon>Viridiplantae</taxon>
        <taxon>Streptophyta</taxon>
        <taxon>Embryophyta</taxon>
        <taxon>Tracheophyta</taxon>
        <taxon>Spermatophyta</taxon>
        <taxon>Magnoliopsida</taxon>
        <taxon>eudicotyledons</taxon>
        <taxon>Gunneridae</taxon>
        <taxon>Pentapetalae</taxon>
        <taxon>asterids</taxon>
        <taxon>campanulids</taxon>
        <taxon>Asterales</taxon>
        <taxon>Asteraceae</taxon>
        <taxon>Asteroideae</taxon>
        <taxon>Anthemideae</taxon>
        <taxon>Anthemidinae</taxon>
        <taxon>Tanacetum</taxon>
    </lineage>
</organism>
<dbReference type="InterPro" id="IPR036430">
    <property type="entry name" value="RNase_T2-like_sf"/>
</dbReference>
<proteinExistence type="inferred from homology"/>
<evidence type="ECO:0000313" key="3">
    <source>
        <dbReference type="EMBL" id="GFD48290.1"/>
    </source>
</evidence>